<gene>
    <name evidence="1" type="ORF">EOD42_15540</name>
</gene>
<protein>
    <submittedName>
        <fullName evidence="1">Uncharacterized protein</fullName>
    </submittedName>
</protein>
<comment type="caution">
    <text evidence="1">The sequence shown here is derived from an EMBL/GenBank/DDBJ whole genome shotgun (WGS) entry which is preliminary data.</text>
</comment>
<keyword evidence="2" id="KW-1185">Reference proteome</keyword>
<dbReference type="EMBL" id="SACL01000005">
    <property type="protein sequence ID" value="RVT95615.1"/>
    <property type="molecule type" value="Genomic_DNA"/>
</dbReference>
<dbReference type="OrthoDB" id="9963091at2"/>
<name>A0A437MD97_9PROT</name>
<dbReference type="AlphaFoldDB" id="A0A437MD97"/>
<organism evidence="1 2">
    <name type="scientific">Rhodovarius crocodyli</name>
    <dbReference type="NCBI Taxonomy" id="1979269"/>
    <lineage>
        <taxon>Bacteria</taxon>
        <taxon>Pseudomonadati</taxon>
        <taxon>Pseudomonadota</taxon>
        <taxon>Alphaproteobacteria</taxon>
        <taxon>Acetobacterales</taxon>
        <taxon>Roseomonadaceae</taxon>
        <taxon>Rhodovarius</taxon>
    </lineage>
</organism>
<accession>A0A437MD97</accession>
<proteinExistence type="predicted"/>
<sequence length="62" mass="6758">MSEIPTPETMSLMLARAGISLPPAEVEELRQHWPLFAPMLAGLRKPALPTSAELAVTFKASR</sequence>
<evidence type="ECO:0000313" key="2">
    <source>
        <dbReference type="Proteomes" id="UP000282957"/>
    </source>
</evidence>
<evidence type="ECO:0000313" key="1">
    <source>
        <dbReference type="EMBL" id="RVT95615.1"/>
    </source>
</evidence>
<reference evidence="1 2" key="1">
    <citation type="submission" date="2019-01" db="EMBL/GenBank/DDBJ databases">
        <authorList>
            <person name="Chen W.-M."/>
        </authorList>
    </citation>
    <scope>NUCLEOTIDE SEQUENCE [LARGE SCALE GENOMIC DNA]</scope>
    <source>
        <strain evidence="1 2">CCP-6</strain>
    </source>
</reference>
<dbReference type="RefSeq" id="WP_127788473.1">
    <property type="nucleotide sequence ID" value="NZ_SACL01000005.1"/>
</dbReference>
<dbReference type="Proteomes" id="UP000282957">
    <property type="component" value="Unassembled WGS sequence"/>
</dbReference>